<feature type="transmembrane region" description="Helical" evidence="1">
    <location>
        <begin position="6"/>
        <end position="23"/>
    </location>
</feature>
<evidence type="ECO:0000313" key="2">
    <source>
        <dbReference type="EMBL" id="MBB5937699.1"/>
    </source>
</evidence>
<keyword evidence="3" id="KW-1185">Reference proteome</keyword>
<keyword evidence="1" id="KW-0812">Transmembrane</keyword>
<gene>
    <name evidence="2" type="ORF">FHS42_004780</name>
</gene>
<dbReference type="AlphaFoldDB" id="A0A7W9QCR7"/>
<evidence type="ECO:0000256" key="1">
    <source>
        <dbReference type="SAM" id="Phobius"/>
    </source>
</evidence>
<organism evidence="2 3">
    <name type="scientific">Streptomyces zagrosensis</name>
    <dbReference type="NCBI Taxonomy" id="1042984"/>
    <lineage>
        <taxon>Bacteria</taxon>
        <taxon>Bacillati</taxon>
        <taxon>Actinomycetota</taxon>
        <taxon>Actinomycetes</taxon>
        <taxon>Kitasatosporales</taxon>
        <taxon>Streptomycetaceae</taxon>
        <taxon>Streptomyces</taxon>
    </lineage>
</organism>
<protein>
    <recommendedName>
        <fullName evidence="4">Integral membrane protein</fullName>
    </recommendedName>
</protein>
<evidence type="ECO:0008006" key="4">
    <source>
        <dbReference type="Google" id="ProtNLM"/>
    </source>
</evidence>
<feature type="transmembrane region" description="Helical" evidence="1">
    <location>
        <begin position="59"/>
        <end position="80"/>
    </location>
</feature>
<dbReference type="EMBL" id="JACHJL010000012">
    <property type="protein sequence ID" value="MBB5937699.1"/>
    <property type="molecule type" value="Genomic_DNA"/>
</dbReference>
<comment type="caution">
    <text evidence="2">The sequence shown here is derived from an EMBL/GenBank/DDBJ whole genome shotgun (WGS) entry which is preliminary data.</text>
</comment>
<reference evidence="2 3" key="1">
    <citation type="submission" date="2020-08" db="EMBL/GenBank/DDBJ databases">
        <title>Genomic Encyclopedia of Type Strains, Phase III (KMG-III): the genomes of soil and plant-associated and newly described type strains.</title>
        <authorList>
            <person name="Whitman W."/>
        </authorList>
    </citation>
    <scope>NUCLEOTIDE SEQUENCE [LARGE SCALE GENOMIC DNA]</scope>
    <source>
        <strain evidence="2 3">CECT 8305</strain>
    </source>
</reference>
<proteinExistence type="predicted"/>
<name>A0A7W9QCR7_9ACTN</name>
<accession>A0A7W9QCR7</accession>
<sequence length="102" mass="10978">MDRTDVIIVLIAVLAMVVAAKPLKSEPFWLTVVLAAVSYPLGKILLSALESAAGTSSTWASYVFTISVGLVFATLGLRAVQGFTSFRGTRADRRHHDQEIDA</sequence>
<keyword evidence="1" id="KW-1133">Transmembrane helix</keyword>
<evidence type="ECO:0000313" key="3">
    <source>
        <dbReference type="Proteomes" id="UP000588098"/>
    </source>
</evidence>
<keyword evidence="1" id="KW-0472">Membrane</keyword>
<dbReference type="RefSeq" id="WP_184574821.1">
    <property type="nucleotide sequence ID" value="NZ_JACHJL010000012.1"/>
</dbReference>
<dbReference type="Proteomes" id="UP000588098">
    <property type="component" value="Unassembled WGS sequence"/>
</dbReference>